<feature type="transmembrane region" description="Helical" evidence="2">
    <location>
        <begin position="92"/>
        <end position="111"/>
    </location>
</feature>
<feature type="signal peptide" evidence="3">
    <location>
        <begin position="1"/>
        <end position="25"/>
    </location>
</feature>
<dbReference type="Proteomes" id="UP000199462">
    <property type="component" value="Unassembled WGS sequence"/>
</dbReference>
<dbReference type="AlphaFoldDB" id="A0A1I6HP70"/>
<keyword evidence="1" id="KW-0175">Coiled coil</keyword>
<organism evidence="4 5">
    <name type="scientific">Maribacter stanieri</name>
    <dbReference type="NCBI Taxonomy" id="440514"/>
    <lineage>
        <taxon>Bacteria</taxon>
        <taxon>Pseudomonadati</taxon>
        <taxon>Bacteroidota</taxon>
        <taxon>Flavobacteriia</taxon>
        <taxon>Flavobacteriales</taxon>
        <taxon>Flavobacteriaceae</taxon>
        <taxon>Maribacter</taxon>
    </lineage>
</organism>
<evidence type="ECO:0000313" key="5">
    <source>
        <dbReference type="Proteomes" id="UP000199462"/>
    </source>
</evidence>
<feature type="chain" id="PRO_5011573170" evidence="3">
    <location>
        <begin position="26"/>
        <end position="139"/>
    </location>
</feature>
<gene>
    <name evidence="4" type="ORF">SAMN04488010_0554</name>
</gene>
<evidence type="ECO:0000256" key="2">
    <source>
        <dbReference type="SAM" id="Phobius"/>
    </source>
</evidence>
<reference evidence="5" key="1">
    <citation type="submission" date="2016-10" db="EMBL/GenBank/DDBJ databases">
        <authorList>
            <person name="Varghese N."/>
            <person name="Submissions S."/>
        </authorList>
    </citation>
    <scope>NUCLEOTIDE SEQUENCE [LARGE SCALE GENOMIC DNA]</scope>
    <source>
        <strain evidence="5">DSM 19891</strain>
    </source>
</reference>
<name>A0A1I6HP70_9FLAO</name>
<dbReference type="RefSeq" id="WP_027065689.1">
    <property type="nucleotide sequence ID" value="NZ_CANMGB010000001.1"/>
</dbReference>
<protein>
    <submittedName>
        <fullName evidence="4">Uncharacterized protein</fullName>
    </submittedName>
</protein>
<keyword evidence="5" id="KW-1185">Reference proteome</keyword>
<accession>A0A1I6HP70</accession>
<proteinExistence type="predicted"/>
<sequence length="139" mass="16138">MKKSFLKFLISTCILLSGVFSPLFAYSSLEDSSFNSIEQFRSTPTTNQELVAHQNATIKGNYGNLDKTLEIEAVEIEEEENEHSFLSKEIEYQKATVSFYLLSILFLFSYFTNSNSLQRLFIFLPTANRRFVLYQVFRI</sequence>
<dbReference type="STRING" id="440514.SAMN04488010_0554"/>
<keyword evidence="2" id="KW-0472">Membrane</keyword>
<keyword evidence="3" id="KW-0732">Signal</keyword>
<dbReference type="EMBL" id="FOYX01000001">
    <property type="protein sequence ID" value="SFR56070.1"/>
    <property type="molecule type" value="Genomic_DNA"/>
</dbReference>
<keyword evidence="2" id="KW-0812">Transmembrane</keyword>
<evidence type="ECO:0000256" key="3">
    <source>
        <dbReference type="SAM" id="SignalP"/>
    </source>
</evidence>
<feature type="coiled-coil region" evidence="1">
    <location>
        <begin position="62"/>
        <end position="96"/>
    </location>
</feature>
<evidence type="ECO:0000313" key="4">
    <source>
        <dbReference type="EMBL" id="SFR56070.1"/>
    </source>
</evidence>
<evidence type="ECO:0000256" key="1">
    <source>
        <dbReference type="SAM" id="Coils"/>
    </source>
</evidence>
<keyword evidence="2" id="KW-1133">Transmembrane helix</keyword>